<protein>
    <submittedName>
        <fullName evidence="1">Uncharacterized protein</fullName>
    </submittedName>
</protein>
<proteinExistence type="predicted"/>
<evidence type="ECO:0000313" key="1">
    <source>
        <dbReference type="EMBL" id="KAL2714766.1"/>
    </source>
</evidence>
<name>A0ABD2A2A1_VESSQ</name>
<evidence type="ECO:0000313" key="2">
    <source>
        <dbReference type="Proteomes" id="UP001607302"/>
    </source>
</evidence>
<comment type="caution">
    <text evidence="1">The sequence shown here is derived from an EMBL/GenBank/DDBJ whole genome shotgun (WGS) entry which is preliminary data.</text>
</comment>
<accession>A0ABD2A2A1</accession>
<keyword evidence="2" id="KW-1185">Reference proteome</keyword>
<dbReference type="EMBL" id="JAUDFV010000156">
    <property type="protein sequence ID" value="KAL2714766.1"/>
    <property type="molecule type" value="Genomic_DNA"/>
</dbReference>
<sequence>MEDRNSDRIDRTTFLDVRVVGQEHRTKRNLNHCFVPFRYKPTWNICVRRRNLDEGRMKTKTMEIVPLDEYSLRGMICEKSRMQLSPDYWHAKSHGAVDTV</sequence>
<gene>
    <name evidence="1" type="ORF">V1478_015951</name>
</gene>
<dbReference type="Proteomes" id="UP001607302">
    <property type="component" value="Unassembled WGS sequence"/>
</dbReference>
<reference evidence="1 2" key="1">
    <citation type="journal article" date="2024" name="Ann. Entomol. Soc. Am.">
        <title>Genomic analyses of the southern and eastern yellowjacket wasps (Hymenoptera: Vespidae) reveal evolutionary signatures of social life.</title>
        <authorList>
            <person name="Catto M.A."/>
            <person name="Caine P.B."/>
            <person name="Orr S.E."/>
            <person name="Hunt B.G."/>
            <person name="Goodisman M.A.D."/>
        </authorList>
    </citation>
    <scope>NUCLEOTIDE SEQUENCE [LARGE SCALE GENOMIC DNA]</scope>
    <source>
        <strain evidence="1">233</strain>
        <tissue evidence="1">Head and thorax</tissue>
    </source>
</reference>
<organism evidence="1 2">
    <name type="scientific">Vespula squamosa</name>
    <name type="common">Southern yellow jacket</name>
    <name type="synonym">Wasp</name>
    <dbReference type="NCBI Taxonomy" id="30214"/>
    <lineage>
        <taxon>Eukaryota</taxon>
        <taxon>Metazoa</taxon>
        <taxon>Ecdysozoa</taxon>
        <taxon>Arthropoda</taxon>
        <taxon>Hexapoda</taxon>
        <taxon>Insecta</taxon>
        <taxon>Pterygota</taxon>
        <taxon>Neoptera</taxon>
        <taxon>Endopterygota</taxon>
        <taxon>Hymenoptera</taxon>
        <taxon>Apocrita</taxon>
        <taxon>Aculeata</taxon>
        <taxon>Vespoidea</taxon>
        <taxon>Vespidae</taxon>
        <taxon>Vespinae</taxon>
        <taxon>Vespula</taxon>
    </lineage>
</organism>
<dbReference type="AlphaFoldDB" id="A0ABD2A2A1"/>